<evidence type="ECO:0000313" key="2">
    <source>
        <dbReference type="Proteomes" id="UP000324222"/>
    </source>
</evidence>
<name>A0A5B7JYF8_PORTR</name>
<keyword evidence="2" id="KW-1185">Reference proteome</keyword>
<protein>
    <submittedName>
        <fullName evidence="1">Uncharacterized protein</fullName>
    </submittedName>
</protein>
<reference evidence="1 2" key="1">
    <citation type="submission" date="2019-05" db="EMBL/GenBank/DDBJ databases">
        <title>Another draft genome of Portunus trituberculatus and its Hox gene families provides insights of decapod evolution.</title>
        <authorList>
            <person name="Jeong J.-H."/>
            <person name="Song I."/>
            <person name="Kim S."/>
            <person name="Choi T."/>
            <person name="Kim D."/>
            <person name="Ryu S."/>
            <person name="Kim W."/>
        </authorList>
    </citation>
    <scope>NUCLEOTIDE SEQUENCE [LARGE SCALE GENOMIC DNA]</scope>
    <source>
        <tissue evidence="1">Muscle</tissue>
    </source>
</reference>
<gene>
    <name evidence="1" type="ORF">E2C01_095324</name>
</gene>
<organism evidence="1 2">
    <name type="scientific">Portunus trituberculatus</name>
    <name type="common">Swimming crab</name>
    <name type="synonym">Neptunus trituberculatus</name>
    <dbReference type="NCBI Taxonomy" id="210409"/>
    <lineage>
        <taxon>Eukaryota</taxon>
        <taxon>Metazoa</taxon>
        <taxon>Ecdysozoa</taxon>
        <taxon>Arthropoda</taxon>
        <taxon>Crustacea</taxon>
        <taxon>Multicrustacea</taxon>
        <taxon>Malacostraca</taxon>
        <taxon>Eumalacostraca</taxon>
        <taxon>Eucarida</taxon>
        <taxon>Decapoda</taxon>
        <taxon>Pleocyemata</taxon>
        <taxon>Brachyura</taxon>
        <taxon>Eubrachyura</taxon>
        <taxon>Portunoidea</taxon>
        <taxon>Portunidae</taxon>
        <taxon>Portuninae</taxon>
        <taxon>Portunus</taxon>
    </lineage>
</organism>
<dbReference type="EMBL" id="VSRR010120356">
    <property type="protein sequence ID" value="MPC99879.1"/>
    <property type="molecule type" value="Genomic_DNA"/>
</dbReference>
<sequence length="33" mass="3848">MRKTQTHEKYVETLANTVFHSVFFSNCCLGWLG</sequence>
<accession>A0A5B7JYF8</accession>
<evidence type="ECO:0000313" key="1">
    <source>
        <dbReference type="EMBL" id="MPC99879.1"/>
    </source>
</evidence>
<dbReference type="Proteomes" id="UP000324222">
    <property type="component" value="Unassembled WGS sequence"/>
</dbReference>
<dbReference type="AlphaFoldDB" id="A0A5B7JYF8"/>
<proteinExistence type="predicted"/>
<comment type="caution">
    <text evidence="1">The sequence shown here is derived from an EMBL/GenBank/DDBJ whole genome shotgun (WGS) entry which is preliminary data.</text>
</comment>